<proteinExistence type="predicted"/>
<feature type="non-terminal residue" evidence="1">
    <location>
        <position position="1"/>
    </location>
</feature>
<gene>
    <name evidence="1" type="ORF">METZ01_LOCUS212</name>
</gene>
<sequence length="234" mass="26450">VCAISYYLERAGVMTTGISLVRENAESMQPPRSLWVSFPLGRPLGVPNDASFQHGVIAASLALLEHRRGPVLEDYPLDAPDVCVKTTPVCPVSFPKSDDNTDWESRLTSELSSLKPWYEIGKKRRGGRSLARLSNLSIDKNIRKLGKYLDLNHLPIDELQWFKQAIEDAKVFYLEAMTAEPGDYDQNQIYQKLWHETQLGAGLFLFQERFAAHPTLHPFARIILPRNAAVKTMN</sequence>
<dbReference type="AlphaFoldDB" id="A0A381N105"/>
<accession>A0A381N105</accession>
<dbReference type="EMBL" id="UINC01000011">
    <property type="protein sequence ID" value="SUZ47358.1"/>
    <property type="molecule type" value="Genomic_DNA"/>
</dbReference>
<evidence type="ECO:0000313" key="1">
    <source>
        <dbReference type="EMBL" id="SUZ47358.1"/>
    </source>
</evidence>
<name>A0A381N105_9ZZZZ</name>
<protein>
    <submittedName>
        <fullName evidence="1">Uncharacterized protein</fullName>
    </submittedName>
</protein>
<organism evidence="1">
    <name type="scientific">marine metagenome</name>
    <dbReference type="NCBI Taxonomy" id="408172"/>
    <lineage>
        <taxon>unclassified sequences</taxon>
        <taxon>metagenomes</taxon>
        <taxon>ecological metagenomes</taxon>
    </lineage>
</organism>
<reference evidence="1" key="1">
    <citation type="submission" date="2018-05" db="EMBL/GenBank/DDBJ databases">
        <authorList>
            <person name="Lanie J.A."/>
            <person name="Ng W.-L."/>
            <person name="Kazmierczak K.M."/>
            <person name="Andrzejewski T.M."/>
            <person name="Davidsen T.M."/>
            <person name="Wayne K.J."/>
            <person name="Tettelin H."/>
            <person name="Glass J.I."/>
            <person name="Rusch D."/>
            <person name="Podicherti R."/>
            <person name="Tsui H.-C.T."/>
            <person name="Winkler M.E."/>
        </authorList>
    </citation>
    <scope>NUCLEOTIDE SEQUENCE</scope>
</reference>